<name>A0A9X2FLF9_9LACO</name>
<proteinExistence type="predicted"/>
<feature type="transmembrane region" description="Helical" evidence="1">
    <location>
        <begin position="7"/>
        <end position="26"/>
    </location>
</feature>
<comment type="caution">
    <text evidence="3">The sequence shown here is derived from an EMBL/GenBank/DDBJ whole genome shotgun (WGS) entry which is preliminary data.</text>
</comment>
<keyword evidence="1" id="KW-0812">Transmembrane</keyword>
<sequence length="328" mass="37244">MFKKKFFVILYTMILAFLGVLTFYKIQERNLIIQLNNHNLSASAYRIKLKNNTNINDLDNQLSAAGKLDDIQVHYQDKKNKNITYFYGKGDFATPPMISGSFFSTDDFASDVTVAVVGKNVAKKLYKPQDQAYLKLHGNYIPVIGVMGDTKSSQLDNQIFIAESQLKTVKMSTSKYKIVIDAKEPMKKKEITESLAIKSITRLVSNKFIVPQSTWIVQHWTQMLCLIAIFVGLIGELLLWIASSKRNYLAARFLDMSSRKYAFEEWKSYSLYTGLGTLIGTLIGNLFLSLNSLVGALCYSIGTYLCMSILFFILVNKSINKVERNEKE</sequence>
<dbReference type="RefSeq" id="WP_253361870.1">
    <property type="nucleotide sequence ID" value="NZ_JAIULA010000023.1"/>
</dbReference>
<evidence type="ECO:0000259" key="2">
    <source>
        <dbReference type="Pfam" id="PF12704"/>
    </source>
</evidence>
<dbReference type="AlphaFoldDB" id="A0A9X2FLF9"/>
<dbReference type="Pfam" id="PF12704">
    <property type="entry name" value="MacB_PCD"/>
    <property type="match status" value="1"/>
</dbReference>
<keyword evidence="1" id="KW-0472">Membrane</keyword>
<dbReference type="Proteomes" id="UP001139006">
    <property type="component" value="Unassembled WGS sequence"/>
</dbReference>
<dbReference type="EMBL" id="JAIULA010000023">
    <property type="protein sequence ID" value="MCP0887717.1"/>
    <property type="molecule type" value="Genomic_DNA"/>
</dbReference>
<evidence type="ECO:0000313" key="3">
    <source>
        <dbReference type="EMBL" id="MCP0887717.1"/>
    </source>
</evidence>
<gene>
    <name evidence="3" type="ORF">LB941_10275</name>
</gene>
<accession>A0A9X2FLF9</accession>
<feature type="transmembrane region" description="Helical" evidence="1">
    <location>
        <begin position="269"/>
        <end position="288"/>
    </location>
</feature>
<reference evidence="3 4" key="1">
    <citation type="journal article" date="2023" name="Int. J. Syst. Evol. Microbiol.">
        <title>Ligilactobacillus ubinensis sp. nov., a novel species isolated from the wild ferment of a durian fruit (Durio zibethinus).</title>
        <authorList>
            <person name="Heng Y.C."/>
            <person name="Menon N."/>
            <person name="Chen B."/>
            <person name="Loo B.Z.L."/>
            <person name="Wong G.W.J."/>
            <person name="Lim A.C.H."/>
            <person name="Silvaraju S."/>
            <person name="Kittelmann S."/>
        </authorList>
    </citation>
    <scope>NUCLEOTIDE SEQUENCE [LARGE SCALE GENOMIC DNA]</scope>
    <source>
        <strain evidence="3 4">WILCCON 0076</strain>
    </source>
</reference>
<evidence type="ECO:0000313" key="4">
    <source>
        <dbReference type="Proteomes" id="UP001139006"/>
    </source>
</evidence>
<protein>
    <submittedName>
        <fullName evidence="3">ABC transporter permease</fullName>
    </submittedName>
</protein>
<evidence type="ECO:0000256" key="1">
    <source>
        <dbReference type="SAM" id="Phobius"/>
    </source>
</evidence>
<dbReference type="InterPro" id="IPR025857">
    <property type="entry name" value="MacB_PCD"/>
</dbReference>
<organism evidence="3 4">
    <name type="scientific">Ligilactobacillus ubinensis</name>
    <dbReference type="NCBI Taxonomy" id="2876789"/>
    <lineage>
        <taxon>Bacteria</taxon>
        <taxon>Bacillati</taxon>
        <taxon>Bacillota</taxon>
        <taxon>Bacilli</taxon>
        <taxon>Lactobacillales</taxon>
        <taxon>Lactobacillaceae</taxon>
        <taxon>Ligilactobacillus</taxon>
    </lineage>
</organism>
<keyword evidence="1" id="KW-1133">Transmembrane helix</keyword>
<feature type="domain" description="MacB-like periplasmic core" evidence="2">
    <location>
        <begin position="63"/>
        <end position="193"/>
    </location>
</feature>
<keyword evidence="4" id="KW-1185">Reference proteome</keyword>
<feature type="transmembrane region" description="Helical" evidence="1">
    <location>
        <begin position="294"/>
        <end position="315"/>
    </location>
</feature>
<feature type="transmembrane region" description="Helical" evidence="1">
    <location>
        <begin position="220"/>
        <end position="242"/>
    </location>
</feature>